<gene>
    <name evidence="1" type="ORF">ACFQZ8_32380</name>
</gene>
<organism evidence="1 2">
    <name type="scientific">Micromonospora azadirachtae</name>
    <dbReference type="NCBI Taxonomy" id="1970735"/>
    <lineage>
        <taxon>Bacteria</taxon>
        <taxon>Bacillati</taxon>
        <taxon>Actinomycetota</taxon>
        <taxon>Actinomycetes</taxon>
        <taxon>Micromonosporales</taxon>
        <taxon>Micromonosporaceae</taxon>
        <taxon>Micromonospora</taxon>
    </lineage>
</organism>
<comment type="caution">
    <text evidence="1">The sequence shown here is derived from an EMBL/GenBank/DDBJ whole genome shotgun (WGS) entry which is preliminary data.</text>
</comment>
<keyword evidence="2" id="KW-1185">Reference proteome</keyword>
<dbReference type="GO" id="GO:0004795">
    <property type="term" value="F:threonine synthase activity"/>
    <property type="evidence" value="ECO:0007669"/>
    <property type="project" value="UniProtKB-EC"/>
</dbReference>
<reference evidence="2" key="1">
    <citation type="journal article" date="2019" name="Int. J. Syst. Evol. Microbiol.">
        <title>The Global Catalogue of Microorganisms (GCM) 10K type strain sequencing project: providing services to taxonomists for standard genome sequencing and annotation.</title>
        <authorList>
            <consortium name="The Broad Institute Genomics Platform"/>
            <consortium name="The Broad Institute Genome Sequencing Center for Infectious Disease"/>
            <person name="Wu L."/>
            <person name="Ma J."/>
        </authorList>
    </citation>
    <scope>NUCLEOTIDE SEQUENCE [LARGE SCALE GENOMIC DNA]</scope>
    <source>
        <strain evidence="2">JCM 32148</strain>
    </source>
</reference>
<proteinExistence type="predicted"/>
<sequence length="77" mass="8257">MTSTIAPSGIDTTASPARALVCRACQARYPLAAQHACYECFGPLEVDYDSAALATVTREQIEAGPRNLWRYAALLPA</sequence>
<evidence type="ECO:0000313" key="2">
    <source>
        <dbReference type="Proteomes" id="UP001597053"/>
    </source>
</evidence>
<dbReference type="EC" id="4.2.3.1" evidence="1"/>
<accession>A0ABW3AD76</accession>
<keyword evidence="1" id="KW-0456">Lyase</keyword>
<evidence type="ECO:0000313" key="1">
    <source>
        <dbReference type="EMBL" id="MFD0788638.1"/>
    </source>
</evidence>
<feature type="non-terminal residue" evidence="1">
    <location>
        <position position="77"/>
    </location>
</feature>
<name>A0ABW3AD76_9ACTN</name>
<protein>
    <submittedName>
        <fullName evidence="1">Threonine synthase</fullName>
        <ecNumber evidence="1">4.2.3.1</ecNumber>
    </submittedName>
</protein>
<dbReference type="Proteomes" id="UP001597053">
    <property type="component" value="Unassembled WGS sequence"/>
</dbReference>
<dbReference type="EMBL" id="JBHTHM010002958">
    <property type="protein sequence ID" value="MFD0788638.1"/>
    <property type="molecule type" value="Genomic_DNA"/>
</dbReference>